<dbReference type="GO" id="GO:0009506">
    <property type="term" value="C:plasmodesma"/>
    <property type="evidence" value="ECO:0007669"/>
    <property type="project" value="TreeGrafter"/>
</dbReference>
<feature type="region of interest" description="Disordered" evidence="1">
    <location>
        <begin position="72"/>
        <end position="115"/>
    </location>
</feature>
<dbReference type="PANTHER" id="PTHR10292">
    <property type="entry name" value="CLATHRIN HEAVY CHAIN RELATED"/>
    <property type="match status" value="1"/>
</dbReference>
<gene>
    <name evidence="2" type="ORF">RHGRI_016677</name>
</gene>
<dbReference type="Gene3D" id="1.25.40.30">
    <property type="match status" value="1"/>
</dbReference>
<dbReference type="InterPro" id="IPR016024">
    <property type="entry name" value="ARM-type_fold"/>
</dbReference>
<dbReference type="GO" id="GO:0009507">
    <property type="term" value="C:chloroplast"/>
    <property type="evidence" value="ECO:0007669"/>
    <property type="project" value="TreeGrafter"/>
</dbReference>
<dbReference type="EMBL" id="JACTNZ010000006">
    <property type="protein sequence ID" value="KAG5544002.1"/>
    <property type="molecule type" value="Genomic_DNA"/>
</dbReference>
<comment type="caution">
    <text evidence="2">The sequence shown here is derived from an EMBL/GenBank/DDBJ whole genome shotgun (WGS) entry which is preliminary data.</text>
</comment>
<sequence>MLRSFFHPLSLKIQSFAFLLSPSIPPRLSHRTTTLTLNPISTPPHSRSLFFSASINGLSGFSLRQFPFTRFSSPSSSSSNYLNGWISTPPPDPDREPRGVESRAAKSCAGEEEEDAKASGLNKTLELGSLFGLWFLFNIYFNIYNKQVDDSGWRLSLSRKLYCYLGDADRGLKPPKEKSSILKQLNGTDALNAMKSGFIEGEENANTTFIAVLWTKGKLNAFEYAFESLKLSQLVVNQIKKNLLENWLAEDKLECSEELGDLVKHYSELQDIKRVIVSTYATEPQSLVEFFGTLSKEWALGCMKDLLLVNLRGNLQIIVQPCSEDPDIHFKYIESAAKIGQNKEVERVIRELNFYDAEKTENFLMEAKLLMHDHLSMVTQEMLHLWLDDECTEDFIKGLILSVRSLLPVEPP</sequence>
<dbReference type="GO" id="GO:0005886">
    <property type="term" value="C:plasma membrane"/>
    <property type="evidence" value="ECO:0007669"/>
    <property type="project" value="TreeGrafter"/>
</dbReference>
<dbReference type="PANTHER" id="PTHR10292:SF34">
    <property type="entry name" value="CLATHRIN HEAVY CHAIN 1-RELATED"/>
    <property type="match status" value="1"/>
</dbReference>
<evidence type="ECO:0000313" key="2">
    <source>
        <dbReference type="EMBL" id="KAG5544002.1"/>
    </source>
</evidence>
<dbReference type="InterPro" id="IPR012331">
    <property type="entry name" value="Clathrin_H-chain_linker"/>
</dbReference>
<organism evidence="2 3">
    <name type="scientific">Rhododendron griersonianum</name>
    <dbReference type="NCBI Taxonomy" id="479676"/>
    <lineage>
        <taxon>Eukaryota</taxon>
        <taxon>Viridiplantae</taxon>
        <taxon>Streptophyta</taxon>
        <taxon>Embryophyta</taxon>
        <taxon>Tracheophyta</taxon>
        <taxon>Spermatophyta</taxon>
        <taxon>Magnoliopsida</taxon>
        <taxon>eudicotyledons</taxon>
        <taxon>Gunneridae</taxon>
        <taxon>Pentapetalae</taxon>
        <taxon>asterids</taxon>
        <taxon>Ericales</taxon>
        <taxon>Ericaceae</taxon>
        <taxon>Ericoideae</taxon>
        <taxon>Rhodoreae</taxon>
        <taxon>Rhododendron</taxon>
    </lineage>
</organism>
<evidence type="ECO:0000256" key="1">
    <source>
        <dbReference type="SAM" id="MobiDB-lite"/>
    </source>
</evidence>
<dbReference type="GO" id="GO:0006898">
    <property type="term" value="P:receptor-mediated endocytosis"/>
    <property type="evidence" value="ECO:0007669"/>
    <property type="project" value="TreeGrafter"/>
</dbReference>
<dbReference type="GO" id="GO:0071439">
    <property type="term" value="C:clathrin complex"/>
    <property type="evidence" value="ECO:0007669"/>
    <property type="project" value="TreeGrafter"/>
</dbReference>
<dbReference type="GO" id="GO:0032051">
    <property type="term" value="F:clathrin light chain binding"/>
    <property type="evidence" value="ECO:0007669"/>
    <property type="project" value="TreeGrafter"/>
</dbReference>
<accession>A0AAV6JV02</accession>
<feature type="compositionally biased region" description="Basic and acidic residues" evidence="1">
    <location>
        <begin position="92"/>
        <end position="104"/>
    </location>
</feature>
<proteinExistence type="predicted"/>
<dbReference type="Proteomes" id="UP000823749">
    <property type="component" value="Chromosome 6"/>
</dbReference>
<dbReference type="AlphaFoldDB" id="A0AAV6JV02"/>
<dbReference type="Pfam" id="PF00637">
    <property type="entry name" value="Clathrin"/>
    <property type="match status" value="1"/>
</dbReference>
<dbReference type="SUPFAM" id="SSF48371">
    <property type="entry name" value="ARM repeat"/>
    <property type="match status" value="1"/>
</dbReference>
<name>A0AAV6JV02_9ERIC</name>
<keyword evidence="3" id="KW-1185">Reference proteome</keyword>
<reference evidence="2 3" key="1">
    <citation type="submission" date="2020-08" db="EMBL/GenBank/DDBJ databases">
        <title>Plant Genome Project.</title>
        <authorList>
            <person name="Zhang R.-G."/>
        </authorList>
    </citation>
    <scope>NUCLEOTIDE SEQUENCE [LARGE SCALE GENOMIC DNA]</scope>
    <source>
        <strain evidence="2">WSP0</strain>
        <tissue evidence="2">Leaf</tissue>
    </source>
</reference>
<protein>
    <submittedName>
        <fullName evidence="2">Uncharacterized protein</fullName>
    </submittedName>
</protein>
<dbReference type="InterPro" id="IPR055358">
    <property type="entry name" value="CHCR"/>
</dbReference>
<dbReference type="GO" id="GO:0005794">
    <property type="term" value="C:Golgi apparatus"/>
    <property type="evidence" value="ECO:0007669"/>
    <property type="project" value="TreeGrafter"/>
</dbReference>
<evidence type="ECO:0000313" key="3">
    <source>
        <dbReference type="Proteomes" id="UP000823749"/>
    </source>
</evidence>